<feature type="transmembrane region" description="Helical" evidence="6">
    <location>
        <begin position="12"/>
        <end position="29"/>
    </location>
</feature>
<keyword evidence="3 6" id="KW-0812">Transmembrane</keyword>
<dbReference type="RefSeq" id="WP_024029736.1">
    <property type="nucleotide sequence ID" value="NZ_ALAN01000097.1"/>
</dbReference>
<dbReference type="InterPro" id="IPR005538">
    <property type="entry name" value="LrgA/CidA"/>
</dbReference>
<evidence type="ECO:0000256" key="5">
    <source>
        <dbReference type="ARBA" id="ARBA00023136"/>
    </source>
</evidence>
<gene>
    <name evidence="7" type="ORF">BAVI_17792</name>
</gene>
<evidence type="ECO:0000256" key="4">
    <source>
        <dbReference type="ARBA" id="ARBA00022989"/>
    </source>
</evidence>
<feature type="transmembrane region" description="Helical" evidence="6">
    <location>
        <begin position="35"/>
        <end position="52"/>
    </location>
</feature>
<sequence>MIRTMGKFSIQMLILIGIYQIGNLTVRIFHLPIPGNVSGIIILFFLLWIGIIKIDHIEMAAGWLLKHLSFFFIPISVGLMTLGPVFVTKGVSFLLVLIVSAFIGLLSAGKATQAVIMKKEKEKVNYHDHAL</sequence>
<evidence type="ECO:0000313" key="8">
    <source>
        <dbReference type="Proteomes" id="UP000018877"/>
    </source>
</evidence>
<keyword evidence="5 6" id="KW-0472">Membrane</keyword>
<accession>A0AB94IK23</accession>
<evidence type="ECO:0000256" key="1">
    <source>
        <dbReference type="ARBA" id="ARBA00004651"/>
    </source>
</evidence>
<comment type="caution">
    <text evidence="7">The sequence shown here is derived from an EMBL/GenBank/DDBJ whole genome shotgun (WGS) entry which is preliminary data.</text>
</comment>
<keyword evidence="2" id="KW-1003">Cell membrane</keyword>
<evidence type="ECO:0000256" key="3">
    <source>
        <dbReference type="ARBA" id="ARBA00022692"/>
    </source>
</evidence>
<organism evidence="7 8">
    <name type="scientific">Neobacillus vireti LMG 21834</name>
    <dbReference type="NCBI Taxonomy" id="1131730"/>
    <lineage>
        <taxon>Bacteria</taxon>
        <taxon>Bacillati</taxon>
        <taxon>Bacillota</taxon>
        <taxon>Bacilli</taxon>
        <taxon>Bacillales</taxon>
        <taxon>Bacillaceae</taxon>
        <taxon>Neobacillus</taxon>
    </lineage>
</organism>
<proteinExistence type="predicted"/>
<dbReference type="EMBL" id="ALAN01000097">
    <property type="protein sequence ID" value="ETI67385.1"/>
    <property type="molecule type" value="Genomic_DNA"/>
</dbReference>
<feature type="transmembrane region" description="Helical" evidence="6">
    <location>
        <begin position="91"/>
        <end position="109"/>
    </location>
</feature>
<evidence type="ECO:0000256" key="6">
    <source>
        <dbReference type="SAM" id="Phobius"/>
    </source>
</evidence>
<keyword evidence="8" id="KW-1185">Reference proteome</keyword>
<dbReference type="PANTHER" id="PTHR33931">
    <property type="entry name" value="HOLIN-LIKE PROTEIN CIDA-RELATED"/>
    <property type="match status" value="1"/>
</dbReference>
<dbReference type="PANTHER" id="PTHR33931:SF2">
    <property type="entry name" value="HOLIN-LIKE PROTEIN CIDA"/>
    <property type="match status" value="1"/>
</dbReference>
<name>A0AB94IK23_9BACI</name>
<reference evidence="7 8" key="1">
    <citation type="journal article" date="2014" name="Environ. Microbiol.">
        <title>The nitrate-ammonifying and nosZ-carrying bacterium Bacillus vireti is a potent source and sink for nitric and nitrous oxide under high nitrate conditions.</title>
        <authorList>
            <person name="Mania D."/>
            <person name="Heylen K."/>
            <person name="van Spanning R.J."/>
            <person name="Frostegard A."/>
        </authorList>
    </citation>
    <scope>NUCLEOTIDE SEQUENCE [LARGE SCALE GENOMIC DNA]</scope>
    <source>
        <strain evidence="7 8">LMG 21834</strain>
    </source>
</reference>
<evidence type="ECO:0000313" key="7">
    <source>
        <dbReference type="EMBL" id="ETI67385.1"/>
    </source>
</evidence>
<protein>
    <submittedName>
        <fullName evidence="7">LrgA family protein</fullName>
    </submittedName>
</protein>
<dbReference type="GO" id="GO:0005886">
    <property type="term" value="C:plasma membrane"/>
    <property type="evidence" value="ECO:0007669"/>
    <property type="project" value="UniProtKB-SubCell"/>
</dbReference>
<evidence type="ECO:0000256" key="2">
    <source>
        <dbReference type="ARBA" id="ARBA00022475"/>
    </source>
</evidence>
<feature type="transmembrane region" description="Helical" evidence="6">
    <location>
        <begin position="64"/>
        <end position="85"/>
    </location>
</feature>
<dbReference type="AlphaFoldDB" id="A0AB94IK23"/>
<keyword evidence="4 6" id="KW-1133">Transmembrane helix</keyword>
<dbReference type="Proteomes" id="UP000018877">
    <property type="component" value="Unassembled WGS sequence"/>
</dbReference>
<comment type="subcellular location">
    <subcellularLocation>
        <location evidence="1">Cell membrane</location>
        <topology evidence="1">Multi-pass membrane protein</topology>
    </subcellularLocation>
</comment>
<dbReference type="Pfam" id="PF03788">
    <property type="entry name" value="LrgA"/>
    <property type="match status" value="1"/>
</dbReference>